<dbReference type="Gene3D" id="3.30.2310.10">
    <property type="entry name" value="YaeB-like"/>
    <property type="match status" value="1"/>
</dbReference>
<dbReference type="GeneID" id="106810755"/>
<sequence>MSSTSRVRSQVVALLNKMEPIGHIKSWFKTKNGTPRQPTICSLSRGVLNIDKSVFNNPEHSLAGIEEFSHIWIIFVFDRNDGRHLRAKVKPPRLNGKRVGVFATRSPHRPNPIGLTLAKLDRVEGATLHLSGLDILDGTTVLDVKPYVPEYDRPGSVPESRRDNGAGDDKPRDNALPANSDAAADPRPEAQQVALGKEVVRRVQWKSPVVDSECSQSIEASDILDHSCSFDSHTIVVHATPGDARQRAATAEDGEGATDAASPEERSPEGAPANRSRGRDDRGSDEETRVSNRGGVDDGGGSPPSRTDAHVRDTGTTPVEGTLVSAREASVADATGDATQETQPRNLAAMTATTSTTMTMAAMTTAQVADWLADPPVRPLRVRFTERAREQLLRYFSPGALGSSSSSLLRHLRSHEELRASIAEILSADPRSVYRRQKCSDRLYYLTVDAAHVTCWFDDDGSVEVIKVRPDGEVSGGAT</sequence>
<reference evidence="6 7" key="1">
    <citation type="submission" date="2025-05" db="UniProtKB">
        <authorList>
            <consortium name="RefSeq"/>
        </authorList>
    </citation>
    <scope>IDENTIFICATION</scope>
</reference>
<feature type="domain" description="TsaA-like" evidence="4">
    <location>
        <begin position="18"/>
        <end position="156"/>
    </location>
</feature>
<dbReference type="InterPro" id="IPR040372">
    <property type="entry name" value="YaeB-like"/>
</dbReference>
<evidence type="ECO:0000256" key="2">
    <source>
        <dbReference type="ARBA" id="ARBA00033753"/>
    </source>
</evidence>
<gene>
    <name evidence="6 7" type="primary">LOC106810755</name>
</gene>
<dbReference type="RefSeq" id="XP_014669685.1">
    <property type="nucleotide sequence ID" value="XM_014814199.1"/>
</dbReference>
<evidence type="ECO:0000313" key="7">
    <source>
        <dbReference type="RefSeq" id="XP_014669686.1"/>
    </source>
</evidence>
<evidence type="ECO:0000256" key="1">
    <source>
        <dbReference type="ARBA" id="ARBA00022691"/>
    </source>
</evidence>
<dbReference type="InterPro" id="IPR036413">
    <property type="entry name" value="YaeB-like_sf"/>
</dbReference>
<dbReference type="PANTHER" id="PTHR12818:SF0">
    <property type="entry name" value="TRNA (ADENINE(37)-N6)-METHYLTRANSFERASE"/>
    <property type="match status" value="1"/>
</dbReference>
<keyword evidence="1" id="KW-0949">S-adenosyl-L-methionine</keyword>
<dbReference type="PANTHER" id="PTHR12818">
    <property type="entry name" value="TRNA (ADENINE(37)-N6)-METHYLTRANSFERASE"/>
    <property type="match status" value="1"/>
</dbReference>
<keyword evidence="5" id="KW-1185">Reference proteome</keyword>
<organism evidence="5 6">
    <name type="scientific">Priapulus caudatus</name>
    <name type="common">Priapulid worm</name>
    <dbReference type="NCBI Taxonomy" id="37621"/>
    <lineage>
        <taxon>Eukaryota</taxon>
        <taxon>Metazoa</taxon>
        <taxon>Ecdysozoa</taxon>
        <taxon>Scalidophora</taxon>
        <taxon>Priapulida</taxon>
        <taxon>Priapulimorpha</taxon>
        <taxon>Priapulimorphida</taxon>
        <taxon>Priapulidae</taxon>
        <taxon>Priapulus</taxon>
    </lineage>
</organism>
<feature type="region of interest" description="Disordered" evidence="3">
    <location>
        <begin position="147"/>
        <end position="191"/>
    </location>
</feature>
<dbReference type="NCBIfam" id="TIGR00104">
    <property type="entry name" value="tRNA_TsaA"/>
    <property type="match status" value="1"/>
</dbReference>
<dbReference type="InterPro" id="IPR036414">
    <property type="entry name" value="YaeB_N_sf"/>
</dbReference>
<dbReference type="PROSITE" id="PS51668">
    <property type="entry name" value="TSAA_2"/>
    <property type="match status" value="1"/>
</dbReference>
<protein>
    <submittedName>
        <fullName evidence="6 7">Nef-associated protein 1-like</fullName>
    </submittedName>
</protein>
<evidence type="ECO:0000256" key="3">
    <source>
        <dbReference type="SAM" id="MobiDB-lite"/>
    </source>
</evidence>
<dbReference type="RefSeq" id="XP_014669686.1">
    <property type="nucleotide sequence ID" value="XM_014814200.1"/>
</dbReference>
<dbReference type="PROSITE" id="PS01318">
    <property type="entry name" value="TSAA_1"/>
    <property type="match status" value="1"/>
</dbReference>
<comment type="similarity">
    <text evidence="2">Belongs to the tRNA methyltransferase O family.</text>
</comment>
<dbReference type="SUPFAM" id="SSF118196">
    <property type="entry name" value="YaeB-like"/>
    <property type="match status" value="2"/>
</dbReference>
<evidence type="ECO:0000313" key="6">
    <source>
        <dbReference type="RefSeq" id="XP_014669685.1"/>
    </source>
</evidence>
<feature type="compositionally biased region" description="Basic and acidic residues" evidence="3">
    <location>
        <begin position="159"/>
        <end position="173"/>
    </location>
</feature>
<dbReference type="InterPro" id="IPR023370">
    <property type="entry name" value="TrmO-like_N"/>
</dbReference>
<dbReference type="Gene3D" id="2.40.30.70">
    <property type="entry name" value="YaeB-like"/>
    <property type="match status" value="1"/>
</dbReference>
<accession>A0ABM1EBW4</accession>
<feature type="region of interest" description="Disordered" evidence="3">
    <location>
        <begin position="239"/>
        <end position="323"/>
    </location>
</feature>
<proteinExistence type="inferred from homology"/>
<dbReference type="CDD" id="cd09281">
    <property type="entry name" value="UPF0066"/>
    <property type="match status" value="1"/>
</dbReference>
<dbReference type="Pfam" id="PF01980">
    <property type="entry name" value="TrmO_N"/>
    <property type="match status" value="1"/>
</dbReference>
<evidence type="ECO:0000313" key="5">
    <source>
        <dbReference type="Proteomes" id="UP000695022"/>
    </source>
</evidence>
<evidence type="ECO:0000259" key="4">
    <source>
        <dbReference type="PROSITE" id="PS51668"/>
    </source>
</evidence>
<feature type="compositionally biased region" description="Basic and acidic residues" evidence="3">
    <location>
        <begin position="277"/>
        <end position="290"/>
    </location>
</feature>
<dbReference type="InterPro" id="IPR023368">
    <property type="entry name" value="UPF0066_cons_site"/>
</dbReference>
<dbReference type="Proteomes" id="UP000695022">
    <property type="component" value="Unplaced"/>
</dbReference>
<name>A0ABM1EBW4_PRICU</name>